<accession>A0A4Y1XPB0</accession>
<dbReference type="KEGG" id="acou:A5CBH24_04760"/>
<dbReference type="InterPro" id="IPR036691">
    <property type="entry name" value="Endo/exonu/phosph_ase_sf"/>
</dbReference>
<dbReference type="PANTHER" id="PTHR12121:SF36">
    <property type="entry name" value="ENDONUCLEASE_EXONUCLEASE_PHOSPHATASE DOMAIN-CONTAINING PROTEIN"/>
    <property type="match status" value="1"/>
</dbReference>
<dbReference type="Pfam" id="PF03372">
    <property type="entry name" value="Exo_endo_phos"/>
    <property type="match status" value="1"/>
</dbReference>
<protein>
    <recommendedName>
        <fullName evidence="1">Endonuclease/exonuclease/phosphatase domain-containing protein</fullName>
    </recommendedName>
</protein>
<dbReference type="OrthoDB" id="9793162at2"/>
<name>A0A3D3YMM3_9BACT</name>
<evidence type="ECO:0000313" key="3">
    <source>
        <dbReference type="Proteomes" id="UP000318946"/>
    </source>
</evidence>
<accession>A0A4Y1WPX9</accession>
<dbReference type="InterPro" id="IPR050410">
    <property type="entry name" value="CCR4/nocturin_mRNA_transcr"/>
</dbReference>
<dbReference type="RefSeq" id="WP_141412081.1">
    <property type="nucleotide sequence ID" value="NZ_AP019735.1"/>
</dbReference>
<evidence type="ECO:0000313" key="2">
    <source>
        <dbReference type="EMBL" id="BBL03163.1"/>
    </source>
</evidence>
<dbReference type="AlphaFoldDB" id="A0A3D3YMM3"/>
<organism evidence="2 3">
    <name type="scientific">Alistipes communis</name>
    <dbReference type="NCBI Taxonomy" id="2585118"/>
    <lineage>
        <taxon>Bacteria</taxon>
        <taxon>Pseudomonadati</taxon>
        <taxon>Bacteroidota</taxon>
        <taxon>Bacteroidia</taxon>
        <taxon>Bacteroidales</taxon>
        <taxon>Rikenellaceae</taxon>
        <taxon>Alistipes</taxon>
    </lineage>
</organism>
<dbReference type="GeneID" id="78341187"/>
<dbReference type="SUPFAM" id="SSF56219">
    <property type="entry name" value="DNase I-like"/>
    <property type="match status" value="1"/>
</dbReference>
<dbReference type="InterPro" id="IPR005135">
    <property type="entry name" value="Endo/exonuclease/phosphatase"/>
</dbReference>
<dbReference type="STRING" id="1118061.GCA_000311925_02223"/>
<dbReference type="PANTHER" id="PTHR12121">
    <property type="entry name" value="CARBON CATABOLITE REPRESSOR PROTEIN 4"/>
    <property type="match status" value="1"/>
</dbReference>
<feature type="domain" description="Endonuclease/exonuclease/phosphatase" evidence="1">
    <location>
        <begin position="185"/>
        <end position="419"/>
    </location>
</feature>
<gene>
    <name evidence="2" type="ORF">A5CBH24_04760</name>
</gene>
<accession>A0A3D3YMM3</accession>
<proteinExistence type="predicted"/>
<dbReference type="EMBL" id="AP019735">
    <property type="protein sequence ID" value="BBL03163.1"/>
    <property type="molecule type" value="Genomic_DNA"/>
</dbReference>
<dbReference type="Gene3D" id="3.60.10.10">
    <property type="entry name" value="Endonuclease/exonuclease/phosphatase"/>
    <property type="match status" value="1"/>
</dbReference>
<sequence length="428" mass="48327">MKKRLILSILLLAAFGLQARAQRKIAGTRTADFTIVYCSALEDEEGIDAARTLRQELAGAEQPELRILPDTAFRRGRAIRLVRSEDRAPFDYAVRVSRGDLLIDGGGSWALTKAAQHVAQMLREGDIPRDAHIEGSVEGECLFARAAGSNLRILADNIWDYSRDDIPEAWRLIGEDPRDDVRAPQFAQLVRAFMPDVLDLQEYSLHMHQRFYPLIRRYGYRIAYEGEEPWNNTPIFYNPETVELVDVNYVLYAPSCWSNIGSKSYTSAVFRKKDTGRLFAVVNTHLWWKSEAAQPGSTYARAAQVRLMMAEAEVLKNKYGCTIFVTGDMNAYEDSLPIRQFIEGGYTPCYKAATDATDNGNGHHICGPKDGYSRTSRRRSPDREKGAIDHCFIYNAQEGVAVKVFDCITARFTVKLTDHYPYLIDAAL</sequence>
<reference evidence="3" key="1">
    <citation type="submission" date="2019-06" db="EMBL/GenBank/DDBJ databases">
        <title>Alistipes onderdonkii subsp. vulgaris subsp. nov., Alistipes dispar sp. nov. and Alistipes communis sp. nov., isolated from human faeces, and creation of Alistipes onderdonkii subsp. onderdonkii subsp. nov.</title>
        <authorList>
            <person name="Sakamoto M."/>
            <person name="Ikeyama N."/>
            <person name="Ogata Y."/>
            <person name="Suda W."/>
            <person name="Iino T."/>
            <person name="Hattori M."/>
            <person name="Ohkuma M."/>
        </authorList>
    </citation>
    <scope>NUCLEOTIDE SEQUENCE [LARGE SCALE GENOMIC DNA]</scope>
    <source>
        <strain evidence="3">5CBH24</strain>
    </source>
</reference>
<evidence type="ECO:0000259" key="1">
    <source>
        <dbReference type="Pfam" id="PF03372"/>
    </source>
</evidence>
<dbReference type="GO" id="GO:0000175">
    <property type="term" value="F:3'-5'-RNA exonuclease activity"/>
    <property type="evidence" value="ECO:0007669"/>
    <property type="project" value="TreeGrafter"/>
</dbReference>
<dbReference type="Proteomes" id="UP000318946">
    <property type="component" value="Chromosome"/>
</dbReference>
<keyword evidence="3" id="KW-1185">Reference proteome</keyword>